<dbReference type="PANTHER" id="PTHR42850">
    <property type="entry name" value="METALLOPHOSPHOESTERASE"/>
    <property type="match status" value="1"/>
</dbReference>
<organism evidence="2 4">
    <name type="scientific">Terribacillus saccharophilus</name>
    <dbReference type="NCBI Taxonomy" id="361277"/>
    <lineage>
        <taxon>Bacteria</taxon>
        <taxon>Bacillati</taxon>
        <taxon>Bacillota</taxon>
        <taxon>Bacilli</taxon>
        <taxon>Bacillales</taxon>
        <taxon>Bacillaceae</taxon>
        <taxon>Terribacillus</taxon>
    </lineage>
</organism>
<dbReference type="AlphaFoldDB" id="A0A075LHG7"/>
<dbReference type="KEGG" id="tap:GZ22_05215"/>
<dbReference type="InterPro" id="IPR006186">
    <property type="entry name" value="Ser/Thr-sp_prot-phosphatase"/>
</dbReference>
<feature type="domain" description="Calcineurin-like phosphoesterase" evidence="1">
    <location>
        <begin position="1"/>
        <end position="195"/>
    </location>
</feature>
<dbReference type="SUPFAM" id="SSF56300">
    <property type="entry name" value="Metallo-dependent phosphatases"/>
    <property type="match status" value="1"/>
</dbReference>
<dbReference type="CDD" id="cd07423">
    <property type="entry name" value="MPP_Prp_like"/>
    <property type="match status" value="1"/>
</dbReference>
<dbReference type="GeneID" id="34221581"/>
<dbReference type="EC" id="3.6.1.17" evidence="2"/>
<evidence type="ECO:0000259" key="1">
    <source>
        <dbReference type="Pfam" id="PF00149"/>
    </source>
</evidence>
<dbReference type="OrthoDB" id="9807890at2"/>
<dbReference type="RefSeq" id="WP_038559407.1">
    <property type="nucleotide sequence ID" value="NZ_CP008876.1"/>
</dbReference>
<evidence type="ECO:0000313" key="2">
    <source>
        <dbReference type="EMBL" id="AIF66090.1"/>
    </source>
</evidence>
<dbReference type="InterPro" id="IPR050126">
    <property type="entry name" value="Ap4A_hydrolase"/>
</dbReference>
<proteinExistence type="predicted"/>
<dbReference type="PANTHER" id="PTHR42850:SF7">
    <property type="entry name" value="BIS(5'-NUCLEOSYL)-TETRAPHOSPHATASE PRPE [ASYMMETRICAL]"/>
    <property type="match status" value="1"/>
</dbReference>
<dbReference type="NCBIfam" id="NF010148">
    <property type="entry name" value="PRK13625.1"/>
    <property type="match status" value="1"/>
</dbReference>
<dbReference type="Proteomes" id="UP000199735">
    <property type="component" value="Unassembled WGS sequence"/>
</dbReference>
<dbReference type="InterPro" id="IPR041780">
    <property type="entry name" value="MPP_PrpE-like"/>
</dbReference>
<dbReference type="InterPro" id="IPR004843">
    <property type="entry name" value="Calcineurin-like_PHP"/>
</dbReference>
<dbReference type="Gene3D" id="3.60.21.10">
    <property type="match status" value="1"/>
</dbReference>
<accession>A0AAX2EDX5</accession>
<dbReference type="GO" id="GO:0005737">
    <property type="term" value="C:cytoplasm"/>
    <property type="evidence" value="ECO:0007669"/>
    <property type="project" value="TreeGrafter"/>
</dbReference>
<dbReference type="EMBL" id="CP008876">
    <property type="protein sequence ID" value="AIF66090.1"/>
    <property type="molecule type" value="Genomic_DNA"/>
</dbReference>
<dbReference type="InterPro" id="IPR029052">
    <property type="entry name" value="Metallo-depent_PP-like"/>
</dbReference>
<keyword evidence="2" id="KW-0378">Hydrolase</keyword>
<dbReference type="GO" id="GO:0016791">
    <property type="term" value="F:phosphatase activity"/>
    <property type="evidence" value="ECO:0007669"/>
    <property type="project" value="TreeGrafter"/>
</dbReference>
<evidence type="ECO:0000313" key="3">
    <source>
        <dbReference type="EMBL" id="SEM88301.1"/>
    </source>
</evidence>
<evidence type="ECO:0000313" key="4">
    <source>
        <dbReference type="Proteomes" id="UP000027980"/>
    </source>
</evidence>
<gene>
    <name evidence="2" type="ORF">GZ22_05215</name>
    <name evidence="3" type="ORF">SAMN04489762_1299</name>
</gene>
<dbReference type="EMBL" id="FOCD01000001">
    <property type="protein sequence ID" value="SEM88301.1"/>
    <property type="molecule type" value="Genomic_DNA"/>
</dbReference>
<accession>A0A075LHG7</accession>
<name>A0A075LHG7_9BACI</name>
<dbReference type="Pfam" id="PF00149">
    <property type="entry name" value="Metallophos"/>
    <property type="match status" value="1"/>
</dbReference>
<dbReference type="Proteomes" id="UP000027980">
    <property type="component" value="Chromosome"/>
</dbReference>
<evidence type="ECO:0000313" key="5">
    <source>
        <dbReference type="Proteomes" id="UP000199735"/>
    </source>
</evidence>
<reference evidence="3 5" key="2">
    <citation type="submission" date="2016-10" db="EMBL/GenBank/DDBJ databases">
        <authorList>
            <person name="Varghese N."/>
            <person name="Submissions S."/>
        </authorList>
    </citation>
    <scope>NUCLEOTIDE SEQUENCE [LARGE SCALE GENOMIC DNA]</scope>
    <source>
        <strain evidence="3 5">DSM 21619</strain>
    </source>
</reference>
<dbReference type="PRINTS" id="PR00114">
    <property type="entry name" value="STPHPHTASE"/>
</dbReference>
<dbReference type="GO" id="GO:0004081">
    <property type="term" value="F:bis(5'-nucleosyl)-tetraphosphatase (asymmetrical) activity"/>
    <property type="evidence" value="ECO:0007669"/>
    <property type="project" value="UniProtKB-EC"/>
</dbReference>
<reference evidence="2 4" key="1">
    <citation type="submission" date="2014-07" db="EMBL/GenBank/DDBJ databases">
        <title>Complete genome sequence of a moderately halophilic bacterium Terribacillus aidingensis MP602, isolated from Cryptomeria fortunei in Tianmu mountain in China.</title>
        <authorList>
            <person name="Wang Y."/>
            <person name="Lu P."/>
            <person name="Zhang L."/>
        </authorList>
    </citation>
    <scope>NUCLEOTIDE SEQUENCE [LARGE SCALE GENOMIC DNA]</scope>
    <source>
        <strain evidence="2 4">MP602</strain>
    </source>
</reference>
<dbReference type="HOGENOM" id="CLU_023125_3_0_9"/>
<protein>
    <submittedName>
        <fullName evidence="2 3">Bis(5'-nucleosyl)-tetraphosphatase</fullName>
        <ecNumber evidence="2">3.6.1.17</ecNumber>
    </submittedName>
</protein>
<sequence length="245" mass="27983">MKIDFIGDVHGCLPELLELFSKLGYDISNRLPIHPENRRPFFIGDLTDRGPDSLGVIELVYRLVEEELGFYVPGNHCDKLYRYLLGNNVQVKHGLETTVAELQNCEPNKRRKLSNMFMQLYKKAPLYKQIPELGAVAAHAGIKESLIGKEGKKVKSFVLYGDTTGEMDELGRPVRLDWAKHYHGKDWIIYGHTPVLEARVMHHTINIDTGCVFGNKLTACRFPEQSLHSVPSQQPFVEEKFRSFD</sequence>